<evidence type="ECO:0000313" key="3">
    <source>
        <dbReference type="Proteomes" id="UP000617426"/>
    </source>
</evidence>
<reference evidence="2" key="1">
    <citation type="submission" date="2020-08" db="EMBL/GenBank/DDBJ databases">
        <title>Sequencing the genomes of 1000 actinobacteria strains.</title>
        <authorList>
            <person name="Klenk H.-P."/>
        </authorList>
    </citation>
    <scope>NUCLEOTIDE SEQUENCE</scope>
    <source>
        <strain evidence="2">DSM 10695</strain>
    </source>
</reference>
<organism evidence="2 3">
    <name type="scientific">Schaalia hyovaginalis</name>
    <dbReference type="NCBI Taxonomy" id="29316"/>
    <lineage>
        <taxon>Bacteria</taxon>
        <taxon>Bacillati</taxon>
        <taxon>Actinomycetota</taxon>
        <taxon>Actinomycetes</taxon>
        <taxon>Actinomycetales</taxon>
        <taxon>Actinomycetaceae</taxon>
        <taxon>Schaalia</taxon>
    </lineage>
</organism>
<evidence type="ECO:0000256" key="1">
    <source>
        <dbReference type="SAM" id="Phobius"/>
    </source>
</evidence>
<dbReference type="EMBL" id="JACHMK010000001">
    <property type="protein sequence ID" value="MBB6334803.1"/>
    <property type="molecule type" value="Genomic_DNA"/>
</dbReference>
<gene>
    <name evidence="2" type="ORF">HD592_001368</name>
</gene>
<feature type="transmembrane region" description="Helical" evidence="1">
    <location>
        <begin position="6"/>
        <end position="26"/>
    </location>
</feature>
<name>A0A923E4M6_9ACTO</name>
<feature type="transmembrane region" description="Helical" evidence="1">
    <location>
        <begin position="54"/>
        <end position="78"/>
    </location>
</feature>
<feature type="transmembrane region" description="Helical" evidence="1">
    <location>
        <begin position="84"/>
        <end position="106"/>
    </location>
</feature>
<accession>A0A923E4M6</accession>
<sequence length="149" mass="16259">MAHWGAIAMLVGTGVAILAAWGWIWLGLTRSMRRIALERLYPWSSTAAIPKVQAVIWPAMPLVGFAWIGVGGMTVRIASGHDPMSAAVLVALLFGAVLVLGVLALLDQELPGCCYPGWRAKRYYLKHPERAQEELDARVGRRLRASRAA</sequence>
<keyword evidence="1" id="KW-0812">Transmembrane</keyword>
<proteinExistence type="predicted"/>
<keyword evidence="1" id="KW-0472">Membrane</keyword>
<dbReference type="AlphaFoldDB" id="A0A923E4M6"/>
<protein>
    <submittedName>
        <fullName evidence="2">Uncharacterized protein</fullName>
    </submittedName>
</protein>
<comment type="caution">
    <text evidence="2">The sequence shown here is derived from an EMBL/GenBank/DDBJ whole genome shotgun (WGS) entry which is preliminary data.</text>
</comment>
<dbReference type="RefSeq" id="WP_184452804.1">
    <property type="nucleotide sequence ID" value="NZ_JACHMK010000001.1"/>
</dbReference>
<keyword evidence="3" id="KW-1185">Reference proteome</keyword>
<evidence type="ECO:0000313" key="2">
    <source>
        <dbReference type="EMBL" id="MBB6334803.1"/>
    </source>
</evidence>
<keyword evidence="1" id="KW-1133">Transmembrane helix</keyword>
<dbReference type="Proteomes" id="UP000617426">
    <property type="component" value="Unassembled WGS sequence"/>
</dbReference>